<keyword evidence="6" id="KW-1185">Reference proteome</keyword>
<feature type="compositionally biased region" description="Basic and acidic residues" evidence="1">
    <location>
        <begin position="156"/>
        <end position="166"/>
    </location>
</feature>
<dbReference type="InterPro" id="IPR057058">
    <property type="entry name" value="LTI65_LTI78_NYQTKV"/>
</dbReference>
<feature type="region of interest" description="Disordered" evidence="1">
    <location>
        <begin position="551"/>
        <end position="630"/>
    </location>
</feature>
<reference evidence="5 6" key="1">
    <citation type="journal article" date="2023" name="Plants (Basel)">
        <title>Bridging the Gap: Combining Genomics and Transcriptomics Approaches to Understand Stylosanthes scabra, an Orphan Legume from the Brazilian Caatinga.</title>
        <authorList>
            <person name="Ferreira-Neto J.R.C."/>
            <person name="da Silva M.D."/>
            <person name="Binneck E."/>
            <person name="de Melo N.F."/>
            <person name="da Silva R.H."/>
            <person name="de Melo A.L.T.M."/>
            <person name="Pandolfi V."/>
            <person name="Bustamante F.O."/>
            <person name="Brasileiro-Vidal A.C."/>
            <person name="Benko-Iseppon A.M."/>
        </authorList>
    </citation>
    <scope>NUCLEOTIDE SEQUENCE [LARGE SCALE GENOMIC DNA]</scope>
    <source>
        <tissue evidence="5">Leaves</tissue>
    </source>
</reference>
<feature type="compositionally biased region" description="Polar residues" evidence="1">
    <location>
        <begin position="129"/>
        <end position="141"/>
    </location>
</feature>
<evidence type="ECO:0000313" key="6">
    <source>
        <dbReference type="Proteomes" id="UP001341840"/>
    </source>
</evidence>
<feature type="compositionally biased region" description="Basic and acidic residues" evidence="1">
    <location>
        <begin position="203"/>
        <end position="219"/>
    </location>
</feature>
<feature type="domain" description="LTI65/LTI78 N-terminal" evidence="4">
    <location>
        <begin position="39"/>
        <end position="92"/>
    </location>
</feature>
<feature type="compositionally biased region" description="Basic and acidic residues" evidence="1">
    <location>
        <begin position="299"/>
        <end position="322"/>
    </location>
</feature>
<feature type="compositionally biased region" description="Low complexity" evidence="1">
    <location>
        <begin position="498"/>
        <end position="513"/>
    </location>
</feature>
<feature type="compositionally biased region" description="Polar residues" evidence="1">
    <location>
        <begin position="394"/>
        <end position="405"/>
    </location>
</feature>
<feature type="region of interest" description="Disordered" evidence="1">
    <location>
        <begin position="498"/>
        <end position="525"/>
    </location>
</feature>
<feature type="compositionally biased region" description="Low complexity" evidence="1">
    <location>
        <begin position="375"/>
        <end position="387"/>
    </location>
</feature>
<organism evidence="5 6">
    <name type="scientific">Stylosanthes scabra</name>
    <dbReference type="NCBI Taxonomy" id="79078"/>
    <lineage>
        <taxon>Eukaryota</taxon>
        <taxon>Viridiplantae</taxon>
        <taxon>Streptophyta</taxon>
        <taxon>Embryophyta</taxon>
        <taxon>Tracheophyta</taxon>
        <taxon>Spermatophyta</taxon>
        <taxon>Magnoliopsida</taxon>
        <taxon>eudicotyledons</taxon>
        <taxon>Gunneridae</taxon>
        <taxon>Pentapetalae</taxon>
        <taxon>rosids</taxon>
        <taxon>fabids</taxon>
        <taxon>Fabales</taxon>
        <taxon>Fabaceae</taxon>
        <taxon>Papilionoideae</taxon>
        <taxon>50 kb inversion clade</taxon>
        <taxon>dalbergioids sensu lato</taxon>
        <taxon>Dalbergieae</taxon>
        <taxon>Pterocarpus clade</taxon>
        <taxon>Stylosanthes</taxon>
    </lineage>
</organism>
<dbReference type="InterPro" id="IPR056605">
    <property type="entry name" value="LTI65_LTI78_N"/>
</dbReference>
<feature type="compositionally biased region" description="Basic and acidic residues" evidence="1">
    <location>
        <begin position="407"/>
        <end position="418"/>
    </location>
</feature>
<sequence length="630" mass="68817">MESEVVRSQVQDENDEQQQPFNAAASQFGNEEEHNNDPEKKSSVMNKVKARAKKIKDTVKKHGQRVLDHVHDNSSSSEDHNSPLHHDDINEQVDRALVDESGDIKDAPPTYQQVQNYVKSAAATESDEQVQNYGGTTNMGQEPQHKAETNESIVTEEEKVGHSEDNLERDEDLPTPEATHPTGTVGESEGVQSAPPTYEQVEDFVKSAEPEPQKLENLDKSVPTAFVGEEPHDQPRVVGASSTTDETNEDIATDKEKFKGNLERPTNLNEDLRPPGSRPEAYTIPPSYQSEDSDLTGKGTDDEIKIKQVEKSFEERIKDDPKSVLVPKFLPDSAETQNPSDGNQDQSVQKPDPQLSTATKTELPPYESHERDLPDISTDTIPSSTSSYKENPEATEQTFNSNISTDEVEKPSKEKSYTDEISSATCAITADKAVSAEDVSAVSKNSDREKGDGDNKMTTLEEDKSGSSLGSGKNIANSVTEKLAPVYGEVAGVGSVVKSKVSGTKSDDSSVGVETENVEKGEDKRVNVKDYLAEKLKPGEEDKALSEVISEAYNKRKEDPKKASENEESSNVTSPGKSVVGKIKGVVGSWFGKSEENQSSKGGEDLTLNKNSGERVEQDSQAEGETRLEE</sequence>
<feature type="compositionally biased region" description="Basic and acidic residues" evidence="1">
    <location>
        <begin position="445"/>
        <end position="465"/>
    </location>
</feature>
<feature type="compositionally biased region" description="Basic and acidic residues" evidence="1">
    <location>
        <begin position="612"/>
        <end position="630"/>
    </location>
</feature>
<feature type="compositionally biased region" description="Polar residues" evidence="1">
    <location>
        <begin position="334"/>
        <end position="360"/>
    </location>
</feature>
<dbReference type="Pfam" id="PF23402">
    <property type="entry name" value="LTI65_LTI78_NYQTKV"/>
    <property type="match status" value="1"/>
</dbReference>
<dbReference type="Proteomes" id="UP001341840">
    <property type="component" value="Unassembled WGS sequence"/>
</dbReference>
<evidence type="ECO:0000259" key="2">
    <source>
        <dbReference type="Pfam" id="PF23399"/>
    </source>
</evidence>
<evidence type="ECO:0000256" key="1">
    <source>
        <dbReference type="SAM" id="MobiDB-lite"/>
    </source>
</evidence>
<evidence type="ECO:0008006" key="7">
    <source>
        <dbReference type="Google" id="ProtNLM"/>
    </source>
</evidence>
<name>A0ABU6TS54_9FABA</name>
<evidence type="ECO:0000259" key="4">
    <source>
        <dbReference type="Pfam" id="PF23403"/>
    </source>
</evidence>
<dbReference type="InterPro" id="IPR037491">
    <property type="entry name" value="LTI78/LTI65"/>
</dbReference>
<feature type="compositionally biased region" description="Basic and acidic residues" evidence="1">
    <location>
        <begin position="252"/>
        <end position="262"/>
    </location>
</feature>
<feature type="compositionally biased region" description="Basic and acidic residues" evidence="1">
    <location>
        <begin position="593"/>
        <end position="604"/>
    </location>
</feature>
<dbReference type="PANTHER" id="PTHR33836">
    <property type="entry name" value="LOW-TEMPERATURE-INDUCED 65 KDA PROTEIN-RELATED"/>
    <property type="match status" value="1"/>
</dbReference>
<accession>A0ABU6TS54</accession>
<dbReference type="Pfam" id="PF23403">
    <property type="entry name" value="LTI65_LTI78_N"/>
    <property type="match status" value="1"/>
</dbReference>
<feature type="domain" description="LTI65/LTI78 PGEED repeat" evidence="2">
    <location>
        <begin position="523"/>
        <end position="552"/>
    </location>
</feature>
<feature type="compositionally biased region" description="Low complexity" evidence="1">
    <location>
        <begin position="574"/>
        <end position="589"/>
    </location>
</feature>
<evidence type="ECO:0000313" key="5">
    <source>
        <dbReference type="EMBL" id="MED6151001.1"/>
    </source>
</evidence>
<dbReference type="PANTHER" id="PTHR33836:SF8">
    <property type="entry name" value="LOW-TEMPERATURE-INDUCED 65 KDA PROTEIN"/>
    <property type="match status" value="1"/>
</dbReference>
<protein>
    <recommendedName>
        <fullName evidence="7">Low-temperature-induced 65 kDa protein</fullName>
    </recommendedName>
</protein>
<feature type="compositionally biased region" description="Basic and acidic residues" evidence="1">
    <location>
        <begin position="55"/>
        <end position="106"/>
    </location>
</feature>
<feature type="domain" description="LTI65/LTI78 NYQTKV repeat" evidence="3">
    <location>
        <begin position="259"/>
        <end position="319"/>
    </location>
</feature>
<comment type="caution">
    <text evidence="5">The sequence shown here is derived from an EMBL/GenBank/DDBJ whole genome shotgun (WGS) entry which is preliminary data.</text>
</comment>
<gene>
    <name evidence="5" type="ORF">PIB30_078096</name>
</gene>
<dbReference type="InterPro" id="IPR057059">
    <property type="entry name" value="LTI65/LTI78_PGEED"/>
</dbReference>
<proteinExistence type="predicted"/>
<feature type="compositionally biased region" description="Polar residues" evidence="1">
    <location>
        <begin position="1"/>
        <end position="29"/>
    </location>
</feature>
<feature type="region of interest" description="Disordered" evidence="1">
    <location>
        <begin position="1"/>
        <end position="474"/>
    </location>
</feature>
<feature type="compositionally biased region" description="Basic and acidic residues" evidence="1">
    <location>
        <begin position="31"/>
        <end position="42"/>
    </location>
</feature>
<feature type="compositionally biased region" description="Basic and acidic residues" evidence="1">
    <location>
        <begin position="553"/>
        <end position="565"/>
    </location>
</feature>
<evidence type="ECO:0000259" key="3">
    <source>
        <dbReference type="Pfam" id="PF23402"/>
    </source>
</evidence>
<dbReference type="EMBL" id="JASCZI010091690">
    <property type="protein sequence ID" value="MED6151001.1"/>
    <property type="molecule type" value="Genomic_DNA"/>
</dbReference>
<dbReference type="Pfam" id="PF23399">
    <property type="entry name" value="LTI65_PGEED"/>
    <property type="match status" value="1"/>
</dbReference>